<dbReference type="InterPro" id="IPR007272">
    <property type="entry name" value="Sulf_transp_TsuA/YedE"/>
</dbReference>
<keyword evidence="7 8" id="KW-0472">Membrane</keyword>
<feature type="transmembrane region" description="Helical" evidence="8">
    <location>
        <begin position="354"/>
        <end position="376"/>
    </location>
</feature>
<feature type="transmembrane region" description="Helical" evidence="8">
    <location>
        <begin position="270"/>
        <end position="290"/>
    </location>
</feature>
<dbReference type="AlphaFoldDB" id="A0A2K0TV67"/>
<keyword evidence="5 8" id="KW-0812">Transmembrane</keyword>
<evidence type="ECO:0000256" key="2">
    <source>
        <dbReference type="ARBA" id="ARBA00022448"/>
    </source>
</evidence>
<feature type="transmembrane region" description="Helical" evidence="8">
    <location>
        <begin position="223"/>
        <end position="240"/>
    </location>
</feature>
<dbReference type="Proteomes" id="UP000236290">
    <property type="component" value="Unassembled WGS sequence"/>
</dbReference>
<comment type="subcellular location">
    <subcellularLocation>
        <location evidence="1">Cell inner membrane</location>
        <topology evidence="1">Multi-pass membrane protein</topology>
    </subcellularLocation>
</comment>
<reference evidence="9 10" key="1">
    <citation type="submission" date="2017-02" db="EMBL/GenBank/DDBJ databases">
        <title>Genomes of Trichoderma spp. with biocontrol activity.</title>
        <authorList>
            <person name="Gardiner D."/>
            <person name="Kazan K."/>
            <person name="Vos C."/>
            <person name="Harvey P."/>
        </authorList>
    </citation>
    <scope>NUCLEOTIDE SEQUENCE [LARGE SCALE GENOMIC DNA]</scope>
    <source>
        <strain evidence="9 10">Tr1</strain>
    </source>
</reference>
<evidence type="ECO:0000256" key="8">
    <source>
        <dbReference type="SAM" id="Phobius"/>
    </source>
</evidence>
<name>A0A2K0TV67_TRIHA</name>
<dbReference type="Pfam" id="PF04143">
    <property type="entry name" value="Sulf_transp"/>
    <property type="match status" value="1"/>
</dbReference>
<feature type="transmembrane region" description="Helical" evidence="8">
    <location>
        <begin position="186"/>
        <end position="203"/>
    </location>
</feature>
<proteinExistence type="predicted"/>
<dbReference type="EMBL" id="MTYI01000187">
    <property type="protein sequence ID" value="PNP49425.1"/>
    <property type="molecule type" value="Genomic_DNA"/>
</dbReference>
<keyword evidence="3" id="KW-1003">Cell membrane</keyword>
<keyword evidence="2" id="KW-0813">Transport</keyword>
<feature type="transmembrane region" description="Helical" evidence="8">
    <location>
        <begin position="147"/>
        <end position="165"/>
    </location>
</feature>
<keyword evidence="6 8" id="KW-1133">Transmembrane helix</keyword>
<accession>A0A2K0TV67</accession>
<evidence type="ECO:0000256" key="7">
    <source>
        <dbReference type="ARBA" id="ARBA00023136"/>
    </source>
</evidence>
<keyword evidence="4" id="KW-0997">Cell inner membrane</keyword>
<gene>
    <name evidence="9" type="ORF">THARTR1_09747</name>
</gene>
<dbReference type="GO" id="GO:0005886">
    <property type="term" value="C:plasma membrane"/>
    <property type="evidence" value="ECO:0007669"/>
    <property type="project" value="UniProtKB-SubCell"/>
</dbReference>
<evidence type="ECO:0000256" key="3">
    <source>
        <dbReference type="ARBA" id="ARBA00022475"/>
    </source>
</evidence>
<protein>
    <submittedName>
        <fullName evidence="9">Uncharacterized protein</fullName>
    </submittedName>
</protein>
<comment type="caution">
    <text evidence="9">The sequence shown here is derived from an EMBL/GenBank/DDBJ whole genome shotgun (WGS) entry which is preliminary data.</text>
</comment>
<feature type="transmembrane region" description="Helical" evidence="8">
    <location>
        <begin position="106"/>
        <end position="127"/>
    </location>
</feature>
<organism evidence="9 10">
    <name type="scientific">Trichoderma harzianum</name>
    <name type="common">Hypocrea lixii</name>
    <dbReference type="NCBI Taxonomy" id="5544"/>
    <lineage>
        <taxon>Eukaryota</taxon>
        <taxon>Fungi</taxon>
        <taxon>Dikarya</taxon>
        <taxon>Ascomycota</taxon>
        <taxon>Pezizomycotina</taxon>
        <taxon>Sordariomycetes</taxon>
        <taxon>Hypocreomycetidae</taxon>
        <taxon>Hypocreales</taxon>
        <taxon>Hypocreaceae</taxon>
        <taxon>Trichoderma</taxon>
    </lineage>
</organism>
<feature type="transmembrane region" description="Helical" evidence="8">
    <location>
        <begin position="414"/>
        <end position="438"/>
    </location>
</feature>
<dbReference type="OrthoDB" id="10254418at2759"/>
<feature type="transmembrane region" description="Helical" evidence="8">
    <location>
        <begin position="382"/>
        <end position="402"/>
    </location>
</feature>
<feature type="transmembrane region" description="Helical" evidence="8">
    <location>
        <begin position="296"/>
        <end position="316"/>
    </location>
</feature>
<evidence type="ECO:0000256" key="5">
    <source>
        <dbReference type="ARBA" id="ARBA00022692"/>
    </source>
</evidence>
<evidence type="ECO:0000256" key="1">
    <source>
        <dbReference type="ARBA" id="ARBA00004429"/>
    </source>
</evidence>
<sequence length="439" mass="45915">MVAENCASSLRSVDFGVSAIVANDRGSTKTKLVGDSFTQSFSFLIRCEKPECRLPQSPPSSARRAVEDYTIAPTNIPSFTIQLCYRETSPLFASELWYTEPSSTSLSVPTMATTFLSGAAFGAAMMAASFHNPAIVIAQMKWENFHMAQAFLAATATSAASYAIAERLDYVKLKPRSSSPIGLFSTYDGNLIGGTLLGAGMALSGSCPGTLYPQLAAGVHTGFHALNGAILGGLLWTGLLSKMVKQNKERASITPITVTANDQLGLSRGVTLFLFETVCLSILAVTTIYTPKFAGAKILGTAGGIIIGLSQVFSIISRRSMIGISTAYEEFGNYFWWVIKGAEPNTRPMSYKSILFASGVTAGAWGMLQAVPSLAAAPVFEAPPLFAMAGGALMAIGSRMAGGCTSGHGISGMSLLSLSSMITIASAFAGGAAVAPLVY</sequence>
<evidence type="ECO:0000313" key="10">
    <source>
        <dbReference type="Proteomes" id="UP000236290"/>
    </source>
</evidence>
<dbReference type="PANTHER" id="PTHR30574">
    <property type="entry name" value="INNER MEMBRANE PROTEIN YEDE"/>
    <property type="match status" value="1"/>
</dbReference>
<evidence type="ECO:0000313" key="9">
    <source>
        <dbReference type="EMBL" id="PNP49425.1"/>
    </source>
</evidence>
<dbReference type="PANTHER" id="PTHR30574:SF1">
    <property type="entry name" value="SULPHUR TRANSPORT DOMAIN-CONTAINING PROTEIN"/>
    <property type="match status" value="1"/>
</dbReference>
<evidence type="ECO:0000256" key="6">
    <source>
        <dbReference type="ARBA" id="ARBA00022989"/>
    </source>
</evidence>
<evidence type="ECO:0000256" key="4">
    <source>
        <dbReference type="ARBA" id="ARBA00022519"/>
    </source>
</evidence>